<reference evidence="2" key="1">
    <citation type="submission" date="2021-05" db="EMBL/GenBank/DDBJ databases">
        <authorList>
            <person name="Alioto T."/>
            <person name="Alioto T."/>
            <person name="Gomez Garrido J."/>
        </authorList>
    </citation>
    <scope>NUCLEOTIDE SEQUENCE</scope>
</reference>
<feature type="transmembrane region" description="Helical" evidence="1">
    <location>
        <begin position="44"/>
        <end position="66"/>
    </location>
</feature>
<dbReference type="EMBL" id="HBUF01251611">
    <property type="protein sequence ID" value="CAG6680208.1"/>
    <property type="molecule type" value="Transcribed_RNA"/>
</dbReference>
<keyword evidence="1" id="KW-0812">Transmembrane</keyword>
<keyword evidence="1" id="KW-1133">Transmembrane helix</keyword>
<proteinExistence type="predicted"/>
<dbReference type="EMBL" id="HBUF01251612">
    <property type="protein sequence ID" value="CAG6680209.1"/>
    <property type="molecule type" value="Transcribed_RNA"/>
</dbReference>
<evidence type="ECO:0000313" key="2">
    <source>
        <dbReference type="EMBL" id="CAG6773134.1"/>
    </source>
</evidence>
<protein>
    <submittedName>
        <fullName evidence="2">Uncharacterized protein</fullName>
    </submittedName>
</protein>
<dbReference type="EMBL" id="HBUF01590268">
    <property type="protein sequence ID" value="CAG6773134.1"/>
    <property type="molecule type" value="Transcribed_RNA"/>
</dbReference>
<sequence>MKVRTVVPFFNSSSSRPPLVGAYRPYLPSFVQEPPHLGTSLTTLLFLMSTMVALSTSMRATWFGFIGMGTILIRSFTPACFSGSLQIVAPVFALNMCRASL</sequence>
<dbReference type="EMBL" id="HBUF01590270">
    <property type="protein sequence ID" value="CAG6773136.1"/>
    <property type="molecule type" value="Transcribed_RNA"/>
</dbReference>
<evidence type="ECO:0000256" key="1">
    <source>
        <dbReference type="SAM" id="Phobius"/>
    </source>
</evidence>
<name>A0A8D9AUP5_9HEMI</name>
<organism evidence="2">
    <name type="scientific">Cacopsylla melanoneura</name>
    <dbReference type="NCBI Taxonomy" id="428564"/>
    <lineage>
        <taxon>Eukaryota</taxon>
        <taxon>Metazoa</taxon>
        <taxon>Ecdysozoa</taxon>
        <taxon>Arthropoda</taxon>
        <taxon>Hexapoda</taxon>
        <taxon>Insecta</taxon>
        <taxon>Pterygota</taxon>
        <taxon>Neoptera</taxon>
        <taxon>Paraneoptera</taxon>
        <taxon>Hemiptera</taxon>
        <taxon>Sternorrhyncha</taxon>
        <taxon>Psylloidea</taxon>
        <taxon>Psyllidae</taxon>
        <taxon>Psyllinae</taxon>
        <taxon>Cacopsylla</taxon>
    </lineage>
</organism>
<accession>A0A8D9AUP5</accession>
<dbReference type="AlphaFoldDB" id="A0A8D9AUP5"/>
<dbReference type="EMBL" id="HBUF01080322">
    <property type="protein sequence ID" value="CAG6632639.1"/>
    <property type="molecule type" value="Transcribed_RNA"/>
</dbReference>
<dbReference type="EMBL" id="HBUF01590269">
    <property type="protein sequence ID" value="CAG6773135.1"/>
    <property type="molecule type" value="Transcribed_RNA"/>
</dbReference>
<dbReference type="EMBL" id="HBUF01080321">
    <property type="protein sequence ID" value="CAG6632638.1"/>
    <property type="molecule type" value="Transcribed_RNA"/>
</dbReference>
<keyword evidence="1" id="KW-0472">Membrane</keyword>